<keyword evidence="1" id="KW-1133">Transmembrane helix</keyword>
<accession>A0AAV2SUJ0</accession>
<keyword evidence="3" id="KW-1185">Reference proteome</keyword>
<evidence type="ECO:0000313" key="3">
    <source>
        <dbReference type="Proteomes" id="UP001497623"/>
    </source>
</evidence>
<comment type="caution">
    <text evidence="2">The sequence shown here is derived from an EMBL/GenBank/DDBJ whole genome shotgun (WGS) entry which is preliminary data.</text>
</comment>
<name>A0AAV2SUJ0_MEGNR</name>
<proteinExistence type="predicted"/>
<evidence type="ECO:0000313" key="2">
    <source>
        <dbReference type="EMBL" id="CAL4245814.1"/>
    </source>
</evidence>
<keyword evidence="1" id="KW-0812">Transmembrane</keyword>
<dbReference type="AlphaFoldDB" id="A0AAV2SUJ0"/>
<protein>
    <submittedName>
        <fullName evidence="2">Uncharacterized protein</fullName>
    </submittedName>
</protein>
<organism evidence="2 3">
    <name type="scientific">Meganyctiphanes norvegica</name>
    <name type="common">Northern krill</name>
    <name type="synonym">Thysanopoda norvegica</name>
    <dbReference type="NCBI Taxonomy" id="48144"/>
    <lineage>
        <taxon>Eukaryota</taxon>
        <taxon>Metazoa</taxon>
        <taxon>Ecdysozoa</taxon>
        <taxon>Arthropoda</taxon>
        <taxon>Crustacea</taxon>
        <taxon>Multicrustacea</taxon>
        <taxon>Malacostraca</taxon>
        <taxon>Eumalacostraca</taxon>
        <taxon>Eucarida</taxon>
        <taxon>Euphausiacea</taxon>
        <taxon>Euphausiidae</taxon>
        <taxon>Meganyctiphanes</taxon>
    </lineage>
</organism>
<keyword evidence="1" id="KW-0472">Membrane</keyword>
<dbReference type="Proteomes" id="UP001497623">
    <property type="component" value="Unassembled WGS sequence"/>
</dbReference>
<evidence type="ECO:0000256" key="1">
    <source>
        <dbReference type="SAM" id="Phobius"/>
    </source>
</evidence>
<feature type="transmembrane region" description="Helical" evidence="1">
    <location>
        <begin position="87"/>
        <end position="104"/>
    </location>
</feature>
<reference evidence="2 3" key="1">
    <citation type="submission" date="2024-05" db="EMBL/GenBank/DDBJ databases">
        <authorList>
            <person name="Wallberg A."/>
        </authorList>
    </citation>
    <scope>NUCLEOTIDE SEQUENCE [LARGE SCALE GENOMIC DNA]</scope>
</reference>
<sequence>DDPSEKNNLAKELPDLTKELKTRLMAELPGLVPADEPKSKNGKPKDGVWEPGFCTARTLFNIEIVRQKRIQALHVPILDGSSLTLEMQPFSVLLILFFILILTFKIKTPLLLRFLELNSLIYNVWHCKHQIIPRYKKNTALV</sequence>
<gene>
    <name evidence="2" type="ORF">MNOR_LOCUS41118</name>
</gene>
<dbReference type="EMBL" id="CAXKWB010141434">
    <property type="protein sequence ID" value="CAL4245814.1"/>
    <property type="molecule type" value="Genomic_DNA"/>
</dbReference>
<feature type="non-terminal residue" evidence="2">
    <location>
        <position position="1"/>
    </location>
</feature>